<accession>G5ILS7</accession>
<dbReference type="InterPro" id="IPR036264">
    <property type="entry name" value="Bact_exopeptidase_dim_dom"/>
</dbReference>
<gene>
    <name evidence="3" type="ORF">HMPREF9473_04455</name>
</gene>
<feature type="binding site" evidence="1">
    <location>
        <position position="372"/>
    </location>
    <ligand>
        <name>Mn(2+)</name>
        <dbReference type="ChEBI" id="CHEBI:29035"/>
        <label>2</label>
    </ligand>
</feature>
<evidence type="ECO:0000313" key="3">
    <source>
        <dbReference type="EMBL" id="EHI57346.1"/>
    </source>
</evidence>
<dbReference type="EMBL" id="ADLN01000120">
    <property type="protein sequence ID" value="EHI57346.1"/>
    <property type="molecule type" value="Genomic_DNA"/>
</dbReference>
<protein>
    <recommendedName>
        <fullName evidence="2">Peptidase M20 dimerisation domain-containing protein</fullName>
    </recommendedName>
</protein>
<dbReference type="InterPro" id="IPR011650">
    <property type="entry name" value="Peptidase_M20_dimer"/>
</dbReference>
<dbReference type="SUPFAM" id="SSF55031">
    <property type="entry name" value="Bacterial exopeptidase dimerisation domain"/>
    <property type="match status" value="1"/>
</dbReference>
<keyword evidence="1" id="KW-0464">Manganese</keyword>
<evidence type="ECO:0000256" key="1">
    <source>
        <dbReference type="PIRSR" id="PIRSR005962-1"/>
    </source>
</evidence>
<feature type="binding site" evidence="1">
    <location>
        <position position="147"/>
    </location>
    <ligand>
        <name>Mn(2+)</name>
        <dbReference type="ChEBI" id="CHEBI:29035"/>
        <label>2</label>
    </ligand>
</feature>
<dbReference type="HOGENOM" id="CLU_023257_0_1_9"/>
<dbReference type="NCBIfam" id="TIGR01891">
    <property type="entry name" value="amidohydrolases"/>
    <property type="match status" value="1"/>
</dbReference>
<evidence type="ECO:0000313" key="4">
    <source>
        <dbReference type="Proteomes" id="UP000005384"/>
    </source>
</evidence>
<dbReference type="GO" id="GO:0046872">
    <property type="term" value="F:metal ion binding"/>
    <property type="evidence" value="ECO:0007669"/>
    <property type="project" value="UniProtKB-KW"/>
</dbReference>
<dbReference type="Pfam" id="PF01546">
    <property type="entry name" value="Peptidase_M20"/>
    <property type="match status" value="1"/>
</dbReference>
<dbReference type="AlphaFoldDB" id="G5ILS7"/>
<organism evidence="3 4">
    <name type="scientific">Hungatella hathewayi WAL-18680</name>
    <dbReference type="NCBI Taxonomy" id="742737"/>
    <lineage>
        <taxon>Bacteria</taxon>
        <taxon>Bacillati</taxon>
        <taxon>Bacillota</taxon>
        <taxon>Clostridia</taxon>
        <taxon>Lachnospirales</taxon>
        <taxon>Lachnospiraceae</taxon>
        <taxon>Hungatella</taxon>
    </lineage>
</organism>
<dbReference type="PANTHER" id="PTHR11014">
    <property type="entry name" value="PEPTIDASE M20 FAMILY MEMBER"/>
    <property type="match status" value="1"/>
</dbReference>
<dbReference type="InterPro" id="IPR017439">
    <property type="entry name" value="Amidohydrolase"/>
</dbReference>
<keyword evidence="4" id="KW-1185">Reference proteome</keyword>
<comment type="cofactor">
    <cofactor evidence="1">
        <name>Mn(2+)</name>
        <dbReference type="ChEBI" id="CHEBI:29035"/>
    </cofactor>
    <text evidence="1">The Mn(2+) ion enhances activity.</text>
</comment>
<feature type="binding site" evidence="1">
    <location>
        <position position="111"/>
    </location>
    <ligand>
        <name>Mn(2+)</name>
        <dbReference type="ChEBI" id="CHEBI:29035"/>
        <label>2</label>
    </ligand>
</feature>
<comment type="caution">
    <text evidence="3">The sequence shown here is derived from an EMBL/GenBank/DDBJ whole genome shotgun (WGS) entry which is preliminary data.</text>
</comment>
<proteinExistence type="predicted"/>
<dbReference type="Gene3D" id="3.40.630.10">
    <property type="entry name" value="Zn peptidases"/>
    <property type="match status" value="1"/>
</dbReference>
<feature type="binding site" evidence="1">
    <location>
        <position position="113"/>
    </location>
    <ligand>
        <name>Mn(2+)</name>
        <dbReference type="ChEBI" id="CHEBI:29035"/>
        <label>2</label>
    </ligand>
</feature>
<name>G5ILS7_9FIRM</name>
<dbReference type="PATRIC" id="fig|742737.3.peg.4440"/>
<dbReference type="PIRSF" id="PIRSF005962">
    <property type="entry name" value="Pept_M20D_amidohydro"/>
    <property type="match status" value="1"/>
</dbReference>
<dbReference type="GO" id="GO:0016787">
    <property type="term" value="F:hydrolase activity"/>
    <property type="evidence" value="ECO:0007669"/>
    <property type="project" value="InterPro"/>
</dbReference>
<sequence length="407" mass="44007">MNQDINQLIMEKAKEYESYVIQQRRHFHTYAEVTAKEFETSKYLKEEAAKLGLPIQELKGTGFIATLDTGRPGKTLAIRSDIDALPMDEDSENLKGPKTCVSVNPGACHACGHDAHMAIALGAMKVLCDIREQLSGKILFAFEEGEEQGTGWPVMSEALIAHKIDAIYGNHVTAFMDAGTFCADEGPRMAGAIGIEVTVNGKSGHGSRPDLAVNPIVAASQIVTQLNTAWSTRLDVTKTVTLSVCMFQAGHMSNIIPDSAFLGGSCRYFDIEESHKAAAIIEQVAEGVAAVNECTVTFGKKQGIITTPVMNTPELAQLSQKGIQEMMPKGSLVHDVKWFASEPFSRYYDLFPCMFNFIGVCNEEKGCGAEHHNGKFDIDEDALQGGVAVTAKFAVDFLAGGKGEADD</sequence>
<feature type="binding site" evidence="1">
    <location>
        <position position="171"/>
    </location>
    <ligand>
        <name>Mn(2+)</name>
        <dbReference type="ChEBI" id="CHEBI:29035"/>
        <label>2</label>
    </ligand>
</feature>
<evidence type="ECO:0000259" key="2">
    <source>
        <dbReference type="Pfam" id="PF07687"/>
    </source>
</evidence>
<dbReference type="Proteomes" id="UP000005384">
    <property type="component" value="Unassembled WGS sequence"/>
</dbReference>
<dbReference type="InterPro" id="IPR002933">
    <property type="entry name" value="Peptidase_M20"/>
</dbReference>
<dbReference type="Gene3D" id="3.30.70.360">
    <property type="match status" value="1"/>
</dbReference>
<keyword evidence="1" id="KW-0479">Metal-binding</keyword>
<dbReference type="RefSeq" id="WP_006782443.1">
    <property type="nucleotide sequence ID" value="NZ_CP040506.1"/>
</dbReference>
<dbReference type="SUPFAM" id="SSF53187">
    <property type="entry name" value="Zn-dependent exopeptidases"/>
    <property type="match status" value="1"/>
</dbReference>
<dbReference type="Pfam" id="PF07687">
    <property type="entry name" value="M20_dimer"/>
    <property type="match status" value="1"/>
</dbReference>
<reference evidence="3 4" key="1">
    <citation type="submission" date="2011-08" db="EMBL/GenBank/DDBJ databases">
        <title>The Genome Sequence of Clostridium hathewayi WAL-18680.</title>
        <authorList>
            <consortium name="The Broad Institute Genome Sequencing Platform"/>
            <person name="Earl A."/>
            <person name="Ward D."/>
            <person name="Feldgarden M."/>
            <person name="Gevers D."/>
            <person name="Finegold S.M."/>
            <person name="Summanen P.H."/>
            <person name="Molitoris D.R."/>
            <person name="Song M."/>
            <person name="Daigneault M."/>
            <person name="Allen-Vercoe E."/>
            <person name="Young S.K."/>
            <person name="Zeng Q."/>
            <person name="Gargeya S."/>
            <person name="Fitzgerald M."/>
            <person name="Haas B."/>
            <person name="Abouelleil A."/>
            <person name="Alvarado L."/>
            <person name="Arachchi H.M."/>
            <person name="Berlin A."/>
            <person name="Brown A."/>
            <person name="Chapman S.B."/>
            <person name="Chen Z."/>
            <person name="Dunbar C."/>
            <person name="Freedman E."/>
            <person name="Gearin G."/>
            <person name="Gellesch M."/>
            <person name="Goldberg J."/>
            <person name="Griggs A."/>
            <person name="Gujja S."/>
            <person name="Heiman D."/>
            <person name="Howarth C."/>
            <person name="Larson L."/>
            <person name="Lui A."/>
            <person name="MacDonald P.J.P."/>
            <person name="Montmayeur A."/>
            <person name="Murphy C."/>
            <person name="Neiman D."/>
            <person name="Pearson M."/>
            <person name="Priest M."/>
            <person name="Roberts A."/>
            <person name="Saif S."/>
            <person name="Shea T."/>
            <person name="Shenoy N."/>
            <person name="Sisk P."/>
            <person name="Stolte C."/>
            <person name="Sykes S."/>
            <person name="Wortman J."/>
            <person name="Nusbaum C."/>
            <person name="Birren B."/>
        </authorList>
    </citation>
    <scope>NUCLEOTIDE SEQUENCE [LARGE SCALE GENOMIC DNA]</scope>
    <source>
        <strain evidence="3 4">WAL-18680</strain>
    </source>
</reference>
<dbReference type="PANTHER" id="PTHR11014:SF63">
    <property type="entry name" value="METALLOPEPTIDASE, PUTATIVE (AFU_ORTHOLOGUE AFUA_6G09600)-RELATED"/>
    <property type="match status" value="1"/>
</dbReference>
<feature type="domain" description="Peptidase M20 dimerisation" evidence="2">
    <location>
        <begin position="191"/>
        <end position="286"/>
    </location>
</feature>